<gene>
    <name evidence="2" type="ORF">GXY80_05560</name>
</gene>
<dbReference type="InterPro" id="IPR055268">
    <property type="entry name" value="PCB-like"/>
</dbReference>
<dbReference type="Proteomes" id="UP000777265">
    <property type="component" value="Unassembled WGS sequence"/>
</dbReference>
<dbReference type="InterPro" id="IPR013785">
    <property type="entry name" value="Aldolase_TIM"/>
</dbReference>
<name>A0A971S171_9BACT</name>
<dbReference type="AlphaFoldDB" id="A0A971S171"/>
<dbReference type="InterPro" id="IPR000891">
    <property type="entry name" value="PYR_CT"/>
</dbReference>
<dbReference type="PANTHER" id="PTHR43778:SF2">
    <property type="entry name" value="PYRUVATE CARBOXYLASE, MITOCHONDRIAL"/>
    <property type="match status" value="1"/>
</dbReference>
<feature type="domain" description="Pyruvate carboxyltransferase" evidence="1">
    <location>
        <begin position="1"/>
        <end position="135"/>
    </location>
</feature>
<evidence type="ECO:0000313" key="2">
    <source>
        <dbReference type="EMBL" id="NLW34937.1"/>
    </source>
</evidence>
<dbReference type="SUPFAM" id="SSF51569">
    <property type="entry name" value="Aldolase"/>
    <property type="match status" value="1"/>
</dbReference>
<dbReference type="PROSITE" id="PS50991">
    <property type="entry name" value="PYR_CT"/>
    <property type="match status" value="1"/>
</dbReference>
<evidence type="ECO:0000259" key="1">
    <source>
        <dbReference type="PROSITE" id="PS50991"/>
    </source>
</evidence>
<dbReference type="Gene3D" id="3.20.20.70">
    <property type="entry name" value="Aldolase class I"/>
    <property type="match status" value="2"/>
</dbReference>
<dbReference type="GO" id="GO:0005737">
    <property type="term" value="C:cytoplasm"/>
    <property type="evidence" value="ECO:0007669"/>
    <property type="project" value="TreeGrafter"/>
</dbReference>
<evidence type="ECO:0000313" key="3">
    <source>
        <dbReference type="Proteomes" id="UP000777265"/>
    </source>
</evidence>
<proteinExistence type="predicted"/>
<protein>
    <recommendedName>
        <fullName evidence="1">Pyruvate carboxyltransferase domain-containing protein</fullName>
    </recommendedName>
</protein>
<organism evidence="2 3">
    <name type="scientific">Syntrophorhabdus aromaticivorans</name>
    <dbReference type="NCBI Taxonomy" id="328301"/>
    <lineage>
        <taxon>Bacteria</taxon>
        <taxon>Pseudomonadati</taxon>
        <taxon>Thermodesulfobacteriota</taxon>
        <taxon>Syntrophorhabdia</taxon>
        <taxon>Syntrophorhabdales</taxon>
        <taxon>Syntrophorhabdaceae</taxon>
        <taxon>Syntrophorhabdus</taxon>
    </lineage>
</organism>
<dbReference type="GO" id="GO:0006094">
    <property type="term" value="P:gluconeogenesis"/>
    <property type="evidence" value="ECO:0007669"/>
    <property type="project" value="TreeGrafter"/>
</dbReference>
<dbReference type="Pfam" id="PF00682">
    <property type="entry name" value="HMGL-like"/>
    <property type="match status" value="1"/>
</dbReference>
<comment type="caution">
    <text evidence="2">The sequence shown here is derived from an EMBL/GenBank/DDBJ whole genome shotgun (WGS) entry which is preliminary data.</text>
</comment>
<accession>A0A971S171</accession>
<reference evidence="2" key="1">
    <citation type="journal article" date="2020" name="Biotechnol. Biofuels">
        <title>New insights from the biogas microbiome by comprehensive genome-resolved metagenomics of nearly 1600 species originating from multiple anaerobic digesters.</title>
        <authorList>
            <person name="Campanaro S."/>
            <person name="Treu L."/>
            <person name="Rodriguez-R L.M."/>
            <person name="Kovalovszki A."/>
            <person name="Ziels R.M."/>
            <person name="Maus I."/>
            <person name="Zhu X."/>
            <person name="Kougias P.G."/>
            <person name="Basile A."/>
            <person name="Luo G."/>
            <person name="Schluter A."/>
            <person name="Konstantinidis K.T."/>
            <person name="Angelidaki I."/>
        </authorList>
    </citation>
    <scope>NUCLEOTIDE SEQUENCE</scope>
    <source>
        <strain evidence="2">AS06rmzACSIP_7</strain>
    </source>
</reference>
<dbReference type="EMBL" id="JAAYEE010000095">
    <property type="protein sequence ID" value="NLW34937.1"/>
    <property type="molecule type" value="Genomic_DNA"/>
</dbReference>
<dbReference type="PANTHER" id="PTHR43778">
    <property type="entry name" value="PYRUVATE CARBOXYLASE"/>
    <property type="match status" value="1"/>
</dbReference>
<dbReference type="GO" id="GO:0004736">
    <property type="term" value="F:pyruvate carboxylase activity"/>
    <property type="evidence" value="ECO:0007669"/>
    <property type="project" value="TreeGrafter"/>
</dbReference>
<reference evidence="2" key="2">
    <citation type="submission" date="2020-01" db="EMBL/GenBank/DDBJ databases">
        <authorList>
            <person name="Campanaro S."/>
        </authorList>
    </citation>
    <scope>NUCLEOTIDE SEQUENCE</scope>
    <source>
        <strain evidence="2">AS06rmzACSIP_7</strain>
    </source>
</reference>
<sequence length="135" mass="14868">MEARGGATFDVTTRFLNEDPWERIRLLKAKMPKTKFQMLLVGQNLWDMAGIISPHDAFDLISGLKQALAMPVRLHTHYTSGMASMACLKAIEAGADGIDTCAAPFALRSSHPAIEPFVVTLSDTPVMTRILILRK</sequence>